<comment type="caution">
    <text evidence="4">The sequence shown here is derived from an EMBL/GenBank/DDBJ whole genome shotgun (WGS) entry which is preliminary data.</text>
</comment>
<dbReference type="GO" id="GO:0016746">
    <property type="term" value="F:acyltransferase activity"/>
    <property type="evidence" value="ECO:0007669"/>
    <property type="project" value="UniProtKB-KW"/>
</dbReference>
<evidence type="ECO:0000313" key="4">
    <source>
        <dbReference type="EMBL" id="KAL3635106.1"/>
    </source>
</evidence>
<evidence type="ECO:0000256" key="1">
    <source>
        <dbReference type="ARBA" id="ARBA00009861"/>
    </source>
</evidence>
<name>A0ABD3CYN4_9LAMI</name>
<dbReference type="EMBL" id="JAVIJP010000028">
    <property type="protein sequence ID" value="KAL3635106.1"/>
    <property type="molecule type" value="Genomic_DNA"/>
</dbReference>
<proteinExistence type="inferred from homology"/>
<keyword evidence="3" id="KW-0012">Acyltransferase</keyword>
<protein>
    <submittedName>
        <fullName evidence="4">Uncharacterized protein</fullName>
    </submittedName>
</protein>
<dbReference type="Gene3D" id="3.30.559.10">
    <property type="entry name" value="Chloramphenicol acetyltransferase-like domain"/>
    <property type="match status" value="2"/>
</dbReference>
<evidence type="ECO:0000313" key="5">
    <source>
        <dbReference type="Proteomes" id="UP001632038"/>
    </source>
</evidence>
<dbReference type="AlphaFoldDB" id="A0ABD3CYN4"/>
<keyword evidence="2" id="KW-0808">Transferase</keyword>
<dbReference type="PANTHER" id="PTHR31623">
    <property type="entry name" value="F21J9.9"/>
    <property type="match status" value="1"/>
</dbReference>
<comment type="similarity">
    <text evidence="1">Belongs to the plant acyltransferase family.</text>
</comment>
<sequence>MMMQVNILSRKLIKPSKPTPTHLRTYNISLIDELNPSMHVIRILFYPHSDHAELDYARLEQSLARVLPLFYPLAGRYNKENHCIDCNDEGAHYSIAQVVDRQLDQLIGTESEQLNHLLPLDICAADEPTDPILAIQINKFECGGVAIGVCASHRIFDSASLGIFLTAWSRTANDEDDINIRPDFDSPVYFPSENLPPLQFQVSRTRDKTIVSKRFVFDKNAVAKLRESLTSSNEWKTTSTRPPSRVVVVSTVLTQALMRADAKSSSRGSLIAQAINVRERTVPPVSKHSCGTWVSLTYLEFDANESRVMERNFAGMATKMREASLEGVKDCARILSDKEFGRWVLVDSYFDAEEKAGGKDYKVVWVTDWSKFGDYELDFGFGKPEWVSLADVPLKDMFILMNTKDNDGIEAWVYLHESDMVIFEQDQDLQSLTKFSNDQVKSNN</sequence>
<evidence type="ECO:0000256" key="2">
    <source>
        <dbReference type="ARBA" id="ARBA00022679"/>
    </source>
</evidence>
<keyword evidence="5" id="KW-1185">Reference proteome</keyword>
<organism evidence="4 5">
    <name type="scientific">Castilleja foliolosa</name>
    <dbReference type="NCBI Taxonomy" id="1961234"/>
    <lineage>
        <taxon>Eukaryota</taxon>
        <taxon>Viridiplantae</taxon>
        <taxon>Streptophyta</taxon>
        <taxon>Embryophyta</taxon>
        <taxon>Tracheophyta</taxon>
        <taxon>Spermatophyta</taxon>
        <taxon>Magnoliopsida</taxon>
        <taxon>eudicotyledons</taxon>
        <taxon>Gunneridae</taxon>
        <taxon>Pentapetalae</taxon>
        <taxon>asterids</taxon>
        <taxon>lamiids</taxon>
        <taxon>Lamiales</taxon>
        <taxon>Orobanchaceae</taxon>
        <taxon>Pedicularideae</taxon>
        <taxon>Castillejinae</taxon>
        <taxon>Castilleja</taxon>
    </lineage>
</organism>
<dbReference type="Pfam" id="PF02458">
    <property type="entry name" value="Transferase"/>
    <property type="match status" value="1"/>
</dbReference>
<dbReference type="Proteomes" id="UP001632038">
    <property type="component" value="Unassembled WGS sequence"/>
</dbReference>
<reference evidence="5" key="1">
    <citation type="journal article" date="2024" name="IScience">
        <title>Strigolactones Initiate the Formation of Haustorium-like Structures in Castilleja.</title>
        <authorList>
            <person name="Buerger M."/>
            <person name="Peterson D."/>
            <person name="Chory J."/>
        </authorList>
    </citation>
    <scope>NUCLEOTIDE SEQUENCE [LARGE SCALE GENOMIC DNA]</scope>
</reference>
<accession>A0ABD3CYN4</accession>
<dbReference type="InterPro" id="IPR023213">
    <property type="entry name" value="CAT-like_dom_sf"/>
</dbReference>
<dbReference type="PANTHER" id="PTHR31623:SF124">
    <property type="entry name" value="VINORINE SYNTHASE-RELATED"/>
    <property type="match status" value="1"/>
</dbReference>
<evidence type="ECO:0000256" key="3">
    <source>
        <dbReference type="ARBA" id="ARBA00023315"/>
    </source>
</evidence>
<gene>
    <name evidence="4" type="ORF">CASFOL_022160</name>
</gene>